<dbReference type="EMBL" id="JXBC01000006">
    <property type="protein sequence ID" value="KIU10060.1"/>
    <property type="molecule type" value="Genomic_DNA"/>
</dbReference>
<dbReference type="PATRIC" id="fig|1423.173.peg.3506"/>
<evidence type="ECO:0000313" key="2">
    <source>
        <dbReference type="Proteomes" id="UP000032247"/>
    </source>
</evidence>
<dbReference type="Proteomes" id="UP000032247">
    <property type="component" value="Unassembled WGS sequence"/>
</dbReference>
<organism evidence="1 2">
    <name type="scientific">Bacillus subtilis</name>
    <dbReference type="NCBI Taxonomy" id="1423"/>
    <lineage>
        <taxon>Bacteria</taxon>
        <taxon>Bacillati</taxon>
        <taxon>Bacillota</taxon>
        <taxon>Bacilli</taxon>
        <taxon>Bacillales</taxon>
        <taxon>Bacillaceae</taxon>
        <taxon>Bacillus</taxon>
    </lineage>
</organism>
<proteinExistence type="predicted"/>
<dbReference type="AlphaFoldDB" id="A0A0D1KMN3"/>
<reference evidence="1 2" key="1">
    <citation type="submission" date="2014-12" db="EMBL/GenBank/DDBJ databases">
        <title>Comparative genome analysis of Bacillus coagulans HM-08, Clostridium butyricum HM-68, Bacillus subtilis HM-66 and Bacillus licheniformis BL-09.</title>
        <authorList>
            <person name="Zhang H."/>
        </authorList>
    </citation>
    <scope>NUCLEOTIDE SEQUENCE [LARGE SCALE GENOMIC DNA]</scope>
    <source>
        <strain evidence="1 2">HM-66</strain>
    </source>
</reference>
<protein>
    <submittedName>
        <fullName evidence="1">Uncharacterized protein</fullName>
    </submittedName>
</protein>
<sequence length="101" mass="11790">MEQLKILMEEKFDVAVETDEVGEEAVILYHEEIDEELISIDVKQILPNPVSFQTYIYNEVSEWIVGVATEAETNSPLFLVCLKDGERIYEEFLFKEKDNEK</sequence>
<name>A0A0D1KMN3_BACIU</name>
<accession>A0A0D1KMN3</accession>
<gene>
    <name evidence="1" type="ORF">SC09_Contig28orf00226</name>
</gene>
<evidence type="ECO:0000313" key="1">
    <source>
        <dbReference type="EMBL" id="KIU10060.1"/>
    </source>
</evidence>
<comment type="caution">
    <text evidence="1">The sequence shown here is derived from an EMBL/GenBank/DDBJ whole genome shotgun (WGS) entry which is preliminary data.</text>
</comment>